<keyword evidence="2" id="KW-1185">Reference proteome</keyword>
<evidence type="ECO:0000313" key="1">
    <source>
        <dbReference type="EMBL" id="CAA7386516.1"/>
    </source>
</evidence>
<accession>A0A6N4XQV8</accession>
<proteinExistence type="predicted"/>
<evidence type="ECO:0000313" key="2">
    <source>
        <dbReference type="Proteomes" id="UP000445309"/>
    </source>
</evidence>
<dbReference type="Proteomes" id="UP000445309">
    <property type="component" value="Unassembled WGS sequence"/>
</dbReference>
<dbReference type="Gene3D" id="3.90.1720.70">
    <property type="match status" value="1"/>
</dbReference>
<dbReference type="EMBL" id="CACVBY010000011">
    <property type="protein sequence ID" value="CAA7386516.1"/>
    <property type="molecule type" value="Genomic_DNA"/>
</dbReference>
<dbReference type="RefSeq" id="WP_162072166.1">
    <property type="nucleotide sequence ID" value="NZ_CACVBY010000011.1"/>
</dbReference>
<protein>
    <recommendedName>
        <fullName evidence="3">Type VI secretion system (T6SS), amidase effector protein 4</fullName>
    </recommendedName>
</protein>
<gene>
    <name evidence="1" type="ORF">CHRY9393_00812</name>
</gene>
<sequence length="253" mass="29220">MNINNFIPILLEQRRGIVATSGNQQTRPVQVLRPSWRDMIKNYPNTSIKSKDLYSDIGGTFPKFKTDEELLSSYLANSCAIRMSRGLNLSGFKLPNSNKGYGKKGGVMSGDKNLSYWLRVRELSPYLADHLGKPEIDYTLTNLAMPEQYKKRTSLTPTEWQQVRAKKQKLTTEQWNKIRSTKGIVVFDVSGWGDATGHFTLWDKAHLIYPGGIEHDTPGNDRYYFSMLYYGWNDRKKELTLVQTNRIRIWELK</sequence>
<name>A0A6N4XQV8_9FLAO</name>
<reference evidence="1 2" key="1">
    <citation type="submission" date="2020-01" db="EMBL/GenBank/DDBJ databases">
        <authorList>
            <person name="Rodrigo-Torres L."/>
            <person name="Arahal R. D."/>
            <person name="Lucena T."/>
        </authorList>
    </citation>
    <scope>NUCLEOTIDE SEQUENCE [LARGE SCALE GENOMIC DNA]</scope>
    <source>
        <strain evidence="1 2">CECT 9393</strain>
    </source>
</reference>
<dbReference type="InterPro" id="IPR025562">
    <property type="entry name" value="Tae4"/>
</dbReference>
<organism evidence="1 2">
    <name type="scientific">Chryseobacterium fistulae</name>
    <dbReference type="NCBI Taxonomy" id="2675058"/>
    <lineage>
        <taxon>Bacteria</taxon>
        <taxon>Pseudomonadati</taxon>
        <taxon>Bacteroidota</taxon>
        <taxon>Flavobacteriia</taxon>
        <taxon>Flavobacteriales</taxon>
        <taxon>Weeksellaceae</taxon>
        <taxon>Chryseobacterium group</taxon>
        <taxon>Chryseobacterium</taxon>
    </lineage>
</organism>
<evidence type="ECO:0008006" key="3">
    <source>
        <dbReference type="Google" id="ProtNLM"/>
    </source>
</evidence>
<dbReference type="AlphaFoldDB" id="A0A6N4XQV8"/>
<dbReference type="Pfam" id="PF14113">
    <property type="entry name" value="Tae4"/>
    <property type="match status" value="1"/>
</dbReference>